<evidence type="ECO:0000256" key="1">
    <source>
        <dbReference type="ARBA" id="ARBA00022741"/>
    </source>
</evidence>
<proteinExistence type="predicted"/>
<sequence length="65" mass="7954">MTNREVINQVENGYRMPRPSKCSPAMYEIMVKCWDKRPEERPTFEYLFNFFDDYFIATEPSYQEN</sequence>
<gene>
    <name evidence="4" type="ORF">DPMN_083915</name>
</gene>
<protein>
    <recommendedName>
        <fullName evidence="3">Serine-threonine/tyrosine-protein kinase catalytic domain-containing protein</fullName>
    </recommendedName>
</protein>
<dbReference type="EMBL" id="JAIWYP010000016">
    <property type="protein sequence ID" value="KAH3696450.1"/>
    <property type="molecule type" value="Genomic_DNA"/>
</dbReference>
<dbReference type="AlphaFoldDB" id="A0A9D3YDH1"/>
<comment type="caution">
    <text evidence="4">The sequence shown here is derived from an EMBL/GenBank/DDBJ whole genome shotgun (WGS) entry which is preliminary data.</text>
</comment>
<dbReference type="GO" id="GO:0004672">
    <property type="term" value="F:protein kinase activity"/>
    <property type="evidence" value="ECO:0007669"/>
    <property type="project" value="InterPro"/>
</dbReference>
<accession>A0A9D3YDH1</accession>
<dbReference type="InterPro" id="IPR011009">
    <property type="entry name" value="Kinase-like_dom_sf"/>
</dbReference>
<dbReference type="GO" id="GO:0005524">
    <property type="term" value="F:ATP binding"/>
    <property type="evidence" value="ECO:0007669"/>
    <property type="project" value="UniProtKB-KW"/>
</dbReference>
<dbReference type="PANTHER" id="PTHR24418">
    <property type="entry name" value="TYROSINE-PROTEIN KINASE"/>
    <property type="match status" value="1"/>
</dbReference>
<name>A0A9D3YDH1_DREPO</name>
<evidence type="ECO:0000256" key="2">
    <source>
        <dbReference type="ARBA" id="ARBA00022840"/>
    </source>
</evidence>
<keyword evidence="1" id="KW-0547">Nucleotide-binding</keyword>
<feature type="domain" description="Serine-threonine/tyrosine-protein kinase catalytic" evidence="3">
    <location>
        <begin position="1"/>
        <end position="49"/>
    </location>
</feature>
<organism evidence="4 5">
    <name type="scientific">Dreissena polymorpha</name>
    <name type="common">Zebra mussel</name>
    <name type="synonym">Mytilus polymorpha</name>
    <dbReference type="NCBI Taxonomy" id="45954"/>
    <lineage>
        <taxon>Eukaryota</taxon>
        <taxon>Metazoa</taxon>
        <taxon>Spiralia</taxon>
        <taxon>Lophotrochozoa</taxon>
        <taxon>Mollusca</taxon>
        <taxon>Bivalvia</taxon>
        <taxon>Autobranchia</taxon>
        <taxon>Heteroconchia</taxon>
        <taxon>Euheterodonta</taxon>
        <taxon>Imparidentia</taxon>
        <taxon>Neoheterodontei</taxon>
        <taxon>Myida</taxon>
        <taxon>Dreissenoidea</taxon>
        <taxon>Dreissenidae</taxon>
        <taxon>Dreissena</taxon>
    </lineage>
</organism>
<evidence type="ECO:0000313" key="4">
    <source>
        <dbReference type="EMBL" id="KAH3696450.1"/>
    </source>
</evidence>
<evidence type="ECO:0000313" key="5">
    <source>
        <dbReference type="Proteomes" id="UP000828390"/>
    </source>
</evidence>
<evidence type="ECO:0000259" key="3">
    <source>
        <dbReference type="Pfam" id="PF07714"/>
    </source>
</evidence>
<reference evidence="4" key="1">
    <citation type="journal article" date="2019" name="bioRxiv">
        <title>The Genome of the Zebra Mussel, Dreissena polymorpha: A Resource for Invasive Species Research.</title>
        <authorList>
            <person name="McCartney M.A."/>
            <person name="Auch B."/>
            <person name="Kono T."/>
            <person name="Mallez S."/>
            <person name="Zhang Y."/>
            <person name="Obille A."/>
            <person name="Becker A."/>
            <person name="Abrahante J.E."/>
            <person name="Garbe J."/>
            <person name="Badalamenti J.P."/>
            <person name="Herman A."/>
            <person name="Mangelson H."/>
            <person name="Liachko I."/>
            <person name="Sullivan S."/>
            <person name="Sone E.D."/>
            <person name="Koren S."/>
            <person name="Silverstein K.A.T."/>
            <person name="Beckman K.B."/>
            <person name="Gohl D.M."/>
        </authorList>
    </citation>
    <scope>NUCLEOTIDE SEQUENCE</scope>
    <source>
        <strain evidence="4">Duluth1</strain>
        <tissue evidence="4">Whole animal</tissue>
    </source>
</reference>
<dbReference type="InterPro" id="IPR001245">
    <property type="entry name" value="Ser-Thr/Tyr_kinase_cat_dom"/>
</dbReference>
<reference evidence="4" key="2">
    <citation type="submission" date="2020-11" db="EMBL/GenBank/DDBJ databases">
        <authorList>
            <person name="McCartney M.A."/>
            <person name="Auch B."/>
            <person name="Kono T."/>
            <person name="Mallez S."/>
            <person name="Becker A."/>
            <person name="Gohl D.M."/>
            <person name="Silverstein K.A.T."/>
            <person name="Koren S."/>
            <person name="Bechman K.B."/>
            <person name="Herman A."/>
            <person name="Abrahante J.E."/>
            <person name="Garbe J."/>
        </authorList>
    </citation>
    <scope>NUCLEOTIDE SEQUENCE</scope>
    <source>
        <strain evidence="4">Duluth1</strain>
        <tissue evidence="4">Whole animal</tissue>
    </source>
</reference>
<dbReference type="Proteomes" id="UP000828390">
    <property type="component" value="Unassembled WGS sequence"/>
</dbReference>
<keyword evidence="2" id="KW-0067">ATP-binding</keyword>
<dbReference type="Pfam" id="PF07714">
    <property type="entry name" value="PK_Tyr_Ser-Thr"/>
    <property type="match status" value="1"/>
</dbReference>
<dbReference type="InterPro" id="IPR050198">
    <property type="entry name" value="Non-receptor_tyrosine_kinases"/>
</dbReference>
<dbReference type="SUPFAM" id="SSF56112">
    <property type="entry name" value="Protein kinase-like (PK-like)"/>
    <property type="match status" value="1"/>
</dbReference>
<dbReference type="Gene3D" id="1.10.510.10">
    <property type="entry name" value="Transferase(Phosphotransferase) domain 1"/>
    <property type="match status" value="1"/>
</dbReference>
<keyword evidence="5" id="KW-1185">Reference proteome</keyword>